<comment type="similarity">
    <text evidence="2 4">Belongs to the SKP1 family.</text>
</comment>
<name>A0AAD4XU36_9MAGN</name>
<comment type="subunit">
    <text evidence="4">Part of a SCF (SKP1-cullin-F-box) protein ligase complex.</text>
</comment>
<comment type="function">
    <text evidence="4">Involved in ubiquitination and subsequent proteasomal degradation of target proteins. Together with CUL1, RBX1 and a F-box protein, it forms a SCF E3 ubiquitin ligase complex. The functional specificity of this complex depends on the type of F-box protein. In the SCF complex, it serves as an adapter that links the F-box protein to CUL1.</text>
</comment>
<dbReference type="GO" id="GO:0006511">
    <property type="term" value="P:ubiquitin-dependent protein catabolic process"/>
    <property type="evidence" value="ECO:0007669"/>
    <property type="project" value="InterPro"/>
</dbReference>
<evidence type="ECO:0000256" key="3">
    <source>
        <dbReference type="ARBA" id="ARBA00022786"/>
    </source>
</evidence>
<dbReference type="AlphaFoldDB" id="A0AAD4XU36"/>
<dbReference type="InterPro" id="IPR001232">
    <property type="entry name" value="SKP1-like"/>
</dbReference>
<reference evidence="7" key="1">
    <citation type="submission" date="2022-04" db="EMBL/GenBank/DDBJ databases">
        <title>A functionally conserved STORR gene fusion in Papaver species that diverged 16.8 million years ago.</title>
        <authorList>
            <person name="Catania T."/>
        </authorList>
    </citation>
    <scope>NUCLEOTIDE SEQUENCE</scope>
    <source>
        <strain evidence="7">S-188037</strain>
    </source>
</reference>
<dbReference type="Pfam" id="PF01466">
    <property type="entry name" value="Skp1"/>
    <property type="match status" value="1"/>
</dbReference>
<accession>A0AAD4XU36</accession>
<dbReference type="InterPro" id="IPR036296">
    <property type="entry name" value="SKP1-like_dim_sf"/>
</dbReference>
<evidence type="ECO:0000313" key="7">
    <source>
        <dbReference type="EMBL" id="KAI3949294.1"/>
    </source>
</evidence>
<dbReference type="GO" id="GO:0016567">
    <property type="term" value="P:protein ubiquitination"/>
    <property type="evidence" value="ECO:0007669"/>
    <property type="project" value="UniProtKB-UniRule"/>
</dbReference>
<feature type="domain" description="SKP1 component dimerisation" evidence="5">
    <location>
        <begin position="117"/>
        <end position="164"/>
    </location>
</feature>
<evidence type="ECO:0000259" key="6">
    <source>
        <dbReference type="Pfam" id="PF03931"/>
    </source>
</evidence>
<dbReference type="GO" id="GO:0009867">
    <property type="term" value="P:jasmonic acid mediated signaling pathway"/>
    <property type="evidence" value="ECO:0007669"/>
    <property type="project" value="UniProtKB-ARBA"/>
</dbReference>
<proteinExistence type="inferred from homology"/>
<evidence type="ECO:0000256" key="4">
    <source>
        <dbReference type="PIRNR" id="PIRNR028729"/>
    </source>
</evidence>
<dbReference type="InterPro" id="IPR011333">
    <property type="entry name" value="SKP1/BTB/POZ_sf"/>
</dbReference>
<evidence type="ECO:0000313" key="8">
    <source>
        <dbReference type="Proteomes" id="UP001202328"/>
    </source>
</evidence>
<dbReference type="SUPFAM" id="SSF81382">
    <property type="entry name" value="Skp1 dimerisation domain-like"/>
    <property type="match status" value="1"/>
</dbReference>
<dbReference type="Gene3D" id="3.30.710.10">
    <property type="entry name" value="Potassium Channel Kv1.1, Chain A"/>
    <property type="match status" value="1"/>
</dbReference>
<dbReference type="InterPro" id="IPR016072">
    <property type="entry name" value="Skp1_comp_dimer"/>
</dbReference>
<organism evidence="7 8">
    <name type="scientific">Papaver atlanticum</name>
    <dbReference type="NCBI Taxonomy" id="357466"/>
    <lineage>
        <taxon>Eukaryota</taxon>
        <taxon>Viridiplantae</taxon>
        <taxon>Streptophyta</taxon>
        <taxon>Embryophyta</taxon>
        <taxon>Tracheophyta</taxon>
        <taxon>Spermatophyta</taxon>
        <taxon>Magnoliopsida</taxon>
        <taxon>Ranunculales</taxon>
        <taxon>Papaveraceae</taxon>
        <taxon>Papaveroideae</taxon>
        <taxon>Papaver</taxon>
    </lineage>
</organism>
<evidence type="ECO:0000256" key="1">
    <source>
        <dbReference type="ARBA" id="ARBA00004906"/>
    </source>
</evidence>
<dbReference type="EMBL" id="JAJJMB010003142">
    <property type="protein sequence ID" value="KAI3949294.1"/>
    <property type="molecule type" value="Genomic_DNA"/>
</dbReference>
<sequence length="168" mass="19340">MIILKSADDKEFEVEESILMISKTLKHMIEDGCDGNEVPIPLPNVTGEVLEKVIVFLKRHAPAMEFLYGPAAKDLEKEEFEKAAHDLMNFDTEFIKGIESDQMIFDLIFVGNYLAIKNLMDLTCEVVAQKMMKMTPDQVRDYLRIENDYTPEQEAEVRADNAWAFQEE</sequence>
<protein>
    <recommendedName>
        <fullName evidence="4">SKP1-like protein</fullName>
    </recommendedName>
</protein>
<dbReference type="PIRSF" id="PIRSF028729">
    <property type="entry name" value="E3_ubiquit_lig_SCF_Skp"/>
    <property type="match status" value="1"/>
</dbReference>
<comment type="caution">
    <text evidence="7">The sequence shown here is derived from an EMBL/GenBank/DDBJ whole genome shotgun (WGS) entry which is preliminary data.</text>
</comment>
<comment type="pathway">
    <text evidence="1 4">Protein modification; protein ubiquitination.</text>
</comment>
<dbReference type="Pfam" id="PF03931">
    <property type="entry name" value="Skp1_POZ"/>
    <property type="match status" value="1"/>
</dbReference>
<evidence type="ECO:0000256" key="2">
    <source>
        <dbReference type="ARBA" id="ARBA00009993"/>
    </source>
</evidence>
<evidence type="ECO:0000259" key="5">
    <source>
        <dbReference type="Pfam" id="PF01466"/>
    </source>
</evidence>
<dbReference type="SMART" id="SM00512">
    <property type="entry name" value="Skp1"/>
    <property type="match status" value="1"/>
</dbReference>
<dbReference type="PANTHER" id="PTHR11165">
    <property type="entry name" value="SKP1"/>
    <property type="match status" value="1"/>
</dbReference>
<dbReference type="Proteomes" id="UP001202328">
    <property type="component" value="Unassembled WGS sequence"/>
</dbReference>
<feature type="domain" description="SKP1 component POZ" evidence="6">
    <location>
        <begin position="1"/>
        <end position="60"/>
    </location>
</feature>
<dbReference type="InterPro" id="IPR016897">
    <property type="entry name" value="SKP1"/>
</dbReference>
<dbReference type="SUPFAM" id="SSF54695">
    <property type="entry name" value="POZ domain"/>
    <property type="match status" value="1"/>
</dbReference>
<keyword evidence="3 4" id="KW-0833">Ubl conjugation pathway</keyword>
<keyword evidence="8" id="KW-1185">Reference proteome</keyword>
<dbReference type="InterPro" id="IPR016073">
    <property type="entry name" value="Skp1_comp_POZ"/>
</dbReference>
<gene>
    <name evidence="7" type="ORF">MKW98_023231</name>
</gene>